<keyword evidence="3" id="KW-1185">Reference proteome</keyword>
<evidence type="ECO:0000313" key="2">
    <source>
        <dbReference type="EMBL" id="MFD1601431.1"/>
    </source>
</evidence>
<dbReference type="Proteomes" id="UP001597138">
    <property type="component" value="Unassembled WGS sequence"/>
</dbReference>
<dbReference type="NCBIfam" id="NF033708">
    <property type="entry name" value="T9SS_Cterm_ChiA"/>
    <property type="match status" value="1"/>
</dbReference>
<dbReference type="RefSeq" id="WP_379817509.1">
    <property type="nucleotide sequence ID" value="NZ_JBHUDZ010000001.1"/>
</dbReference>
<organism evidence="2 3">
    <name type="scientific">Flavobacterium artemisiae</name>
    <dbReference type="NCBI Taxonomy" id="2126556"/>
    <lineage>
        <taxon>Bacteria</taxon>
        <taxon>Pseudomonadati</taxon>
        <taxon>Bacteroidota</taxon>
        <taxon>Flavobacteriia</taxon>
        <taxon>Flavobacteriales</taxon>
        <taxon>Flavobacteriaceae</taxon>
        <taxon>Flavobacterium</taxon>
    </lineage>
</organism>
<dbReference type="EMBL" id="JBHUDZ010000001">
    <property type="protein sequence ID" value="MFD1601431.1"/>
    <property type="molecule type" value="Genomic_DNA"/>
</dbReference>
<name>A0ABW4H831_9FLAO</name>
<proteinExistence type="predicted"/>
<evidence type="ECO:0000313" key="3">
    <source>
        <dbReference type="Proteomes" id="UP001597138"/>
    </source>
</evidence>
<protein>
    <submittedName>
        <fullName evidence="2">T9SS sorting signal type C domain-containing protein</fullName>
    </submittedName>
</protein>
<accession>A0ABW4H831</accession>
<keyword evidence="1" id="KW-0472">Membrane</keyword>
<evidence type="ECO:0000256" key="1">
    <source>
        <dbReference type="SAM" id="Phobius"/>
    </source>
</evidence>
<comment type="caution">
    <text evidence="2">The sequence shown here is derived from an EMBL/GenBank/DDBJ whole genome shotgun (WGS) entry which is preliminary data.</text>
</comment>
<gene>
    <name evidence="2" type="ORF">ACFSC2_01625</name>
</gene>
<keyword evidence="1" id="KW-0812">Transmembrane</keyword>
<keyword evidence="1" id="KW-1133">Transmembrane helix</keyword>
<sequence>MKKKLLSTPRIFQHFNGSLIASQLNYRKAISYKIFLPIFLFFISTFMYGQAAITHTFDTNNSVIVPNGLTLMNIQAWGGGGSGGGATNLPALQGRSGSGGGAGARATATITVTPGATISALVATAVSGSSGGDGTAGNFSTISGFQSFIYASGGAGGLANTAGNASYLGGAGGSTGAGTVTAGGNGGQGFTSALAVTFTSGAGGNSPGFTNGGASHTSVLGGVNQNGNPGGAAGGGGSGGIITNQGEVRAGGAGGAGRVIIGYTCPTYGFTSISAAPACVTSGTTVVTLTGPAVNLPVGSYDITYNRANPAGSNLPATLTVTTAGTGTFTASGFNVVGTNSTVTVTSIKSQACTSTISSGNTSPAFVVSAASVGGTIAGSSTICSGANSGNLTLSGQVGTVQKWQYSLTPFTSWVDIANTAGTGFVFGPLTQTVHFRAIVTNGACAEAISSVAIVTVNPLPQGSLTASGPFCVTGAGQLTFTATAGTGPYTVVYNDGTADRTVTGVVSGTPFNTFATPVTATTTYTLVSVTGANTCVRTTGFTGPTATITVNPLPQGSLTANGPFCETGAGQLTFTASAGTGPYTVVYNDGTANRTATGVVSGTPFNTFTTPVTATTTYTLVSVTGSNTCVRTTSFTGASATITVNPLPQGSLTANGPFCATGAGQLTFTASAGTGPYTVVYNDGTADRTATGVVSGTPFNTFTTPVTATTTYTLVSVTGSNTCVRTTGFTGASATITVNPLPQGSLTANGPFCVTGAGQLTFTASAGTGPYTVVYNDGTANRTASNVTSGTPFAVFTTPVTATTTYTLVSVTGVNTCVRTTGFTGASATITVNPLPQGSLTANGPFCATGAGQLTFTASAGTGPYTVVYNDGTADRTATGVVSGTPFNTFTTPVTGTTTYTLVSVTGANTCVRTTGFTGASATITVNPLPQGTLTANGPFCVTGAGQLTFTASAGTGPFTVVYNDGTANRTASNVTSGTPFAVFTTPVTTTTTYTLVSVTGANTCVRTTGFTGASATITVNPLPQGSLTANGPFCVTGAGQLTFTATAGTGPYTVVYNDGTADRTATGVVSGTPFNTFTTPVTATTTYTLVSVTGANTCVRTTGFTGASATITVNPLPQGTLTANGPFCATGAGQLTFTASAGTGPYTIVYNDGTADRTATGVVSGTPFNTFTTPVTGTTTYTLVSVTGANTCVRTTGFTGASATITVNPLPQGTLTANGPFCVTGAGQLTFTASAGTGPFTVVYNDGTANRTASNVTSGTPFAVFTTPVTGTTTYTLVSVTGANSCVRTTGFTAASATITVNPLPQGTLTANGPFCATGAGQLTFTASAGTGPYTVVYNDGTANRTASNVISGTSFAVFTTPVTSTTTYTLVSVTGANTCVRTTGFTGASATITVNPLPQGSLTANGPFCATGAGQLTFTASAGTGPYTVVYNDGTANRTASNVTSGTPFNTFTTPVTGTTTYTLVSVTGANTCVRTTGFTGASATITINPTPAPSFTTQPGSSVCVNTFVTYTTQAGQTNYIWTVSGTLGADYNVVSGSLANTSNSVTLEWFTLGNKTVTVGYTSLGCPSSVSASNTTDVIRTVRGVVNGGTLICSGSPSPLLTLNGYTGTIVRWEYAEAIPYVWQPISHTGNTYQPGILTTSTSYRAVVKNGSCTEEGAIETRIDIEPKPSTPSFGTILQPTCVTGVGSVVLTGLPSASNWTITQTGTVNQTYTSSGTSYTINNLAPGNYTFTVYNIAICNSDPTPNLEIIAPITNIWNGTSWSKGSAPTITDAIRFSGNYSTTGNLNGCSVVVDPGVTVTVNSNHTLTITNSVTNSGGNFIFENNASLYQTTDAVNTGNIVYKRKTNPVRRYDFTYWSSPVTRTPGFTLKNLSPATLGDKYYKYNALSGWVISYNGIDVMGKGIGYSVRAPQTFDINTPSVYDAEFIGIPNNGPASVPLMAAEKWSLIGNPYPSAVYADQFIVDNQTNLYGTLYFWTHNSLPTTGVPGDAQYNYTESDYAIYNLSGSTVPGNMEGDGATTPGNQAEPLGYIAAGQSFFAKSKTAGSAVFTNTMRVAGNNSQFYKPGAVIERHRVWLNLLNTQGAFKQLLIGYVEGATNFWDNNYDAVTMDANKYLDFYSINENRKLVIQGRALPFNNEDIIPLGYRSAIVGEFNIEIDHADGLLNSTPIYLEDKKMGVVHNLQKSSYTFKTEIGTFTDRFLLRFGSETLGEEEFEKTGNNVYVSVKDNTITVSSETLNENLRDIMVYDVSGKLLFTKKAIGETQFSIENFQVANQVLILKIILENGSIKTTKVIF</sequence>
<feature type="transmembrane region" description="Helical" evidence="1">
    <location>
        <begin position="34"/>
        <end position="53"/>
    </location>
</feature>
<reference evidence="3" key="1">
    <citation type="journal article" date="2019" name="Int. J. Syst. Evol. Microbiol.">
        <title>The Global Catalogue of Microorganisms (GCM) 10K type strain sequencing project: providing services to taxonomists for standard genome sequencing and annotation.</title>
        <authorList>
            <consortium name="The Broad Institute Genomics Platform"/>
            <consortium name="The Broad Institute Genome Sequencing Center for Infectious Disease"/>
            <person name="Wu L."/>
            <person name="Ma J."/>
        </authorList>
    </citation>
    <scope>NUCLEOTIDE SEQUENCE [LARGE SCALE GENOMIC DNA]</scope>
    <source>
        <strain evidence="3">CCUG 70865</strain>
    </source>
</reference>